<evidence type="ECO:0000256" key="4">
    <source>
        <dbReference type="PROSITE-ProRule" id="PRU00335"/>
    </source>
</evidence>
<evidence type="ECO:0000259" key="5">
    <source>
        <dbReference type="PROSITE" id="PS50977"/>
    </source>
</evidence>
<dbReference type="KEGG" id="gbr:Gbro_2004"/>
<keyword evidence="2 4" id="KW-0238">DNA-binding</keyword>
<dbReference type="InterPro" id="IPR036271">
    <property type="entry name" value="Tet_transcr_reg_TetR-rel_C_sf"/>
</dbReference>
<dbReference type="PANTHER" id="PTHR30055">
    <property type="entry name" value="HTH-TYPE TRANSCRIPTIONAL REGULATOR RUTR"/>
    <property type="match status" value="1"/>
</dbReference>
<organism evidence="6 7">
    <name type="scientific">Gordonia bronchialis (strain ATCC 25592 / DSM 43247 / BCRC 13721 / JCM 3198 / KCTC 3076 / NBRC 16047 / NCTC 10667)</name>
    <name type="common">Rhodococcus bronchialis</name>
    <dbReference type="NCBI Taxonomy" id="526226"/>
    <lineage>
        <taxon>Bacteria</taxon>
        <taxon>Bacillati</taxon>
        <taxon>Actinomycetota</taxon>
        <taxon>Actinomycetes</taxon>
        <taxon>Mycobacteriales</taxon>
        <taxon>Gordoniaceae</taxon>
        <taxon>Gordonia</taxon>
    </lineage>
</organism>
<dbReference type="SUPFAM" id="SSF46689">
    <property type="entry name" value="Homeodomain-like"/>
    <property type="match status" value="1"/>
</dbReference>
<keyword evidence="3" id="KW-0804">Transcription</keyword>
<reference evidence="6 7" key="2">
    <citation type="journal article" date="2010" name="Stand. Genomic Sci.">
        <title>Complete genome sequence of Gordonia bronchialis type strain (3410).</title>
        <authorList>
            <person name="Ivanova N."/>
            <person name="Sikorski J."/>
            <person name="Jando M."/>
            <person name="Lapidus A."/>
            <person name="Nolan M."/>
            <person name="Lucas S."/>
            <person name="Del Rio T.G."/>
            <person name="Tice H."/>
            <person name="Copeland A."/>
            <person name="Cheng J.F."/>
            <person name="Chen F."/>
            <person name="Bruce D."/>
            <person name="Goodwin L."/>
            <person name="Pitluck S."/>
            <person name="Mavromatis K."/>
            <person name="Ovchinnikova G."/>
            <person name="Pati A."/>
            <person name="Chen A."/>
            <person name="Palaniappan K."/>
            <person name="Land M."/>
            <person name="Hauser L."/>
            <person name="Chang Y.J."/>
            <person name="Jeffries C.D."/>
            <person name="Chain P."/>
            <person name="Saunders E."/>
            <person name="Han C."/>
            <person name="Detter J.C."/>
            <person name="Brettin T."/>
            <person name="Rohde M."/>
            <person name="Goker M."/>
            <person name="Bristow J."/>
            <person name="Eisen J.A."/>
            <person name="Markowitz V."/>
            <person name="Hugenholtz P."/>
            <person name="Klenk H.P."/>
            <person name="Kyrpides N.C."/>
        </authorList>
    </citation>
    <scope>NUCLEOTIDE SEQUENCE [LARGE SCALE GENOMIC DNA]</scope>
    <source>
        <strain evidence="7">ATCC 25592 / DSM 43247 / BCRC 13721 / JCM 3198 / KCTC 3076 / NBRC 16047 / NCTC 10667</strain>
    </source>
</reference>
<feature type="domain" description="HTH tetR-type" evidence="5">
    <location>
        <begin position="6"/>
        <end position="66"/>
    </location>
</feature>
<dbReference type="SUPFAM" id="SSF48498">
    <property type="entry name" value="Tetracyclin repressor-like, C-terminal domain"/>
    <property type="match status" value="1"/>
</dbReference>
<dbReference type="Pfam" id="PF00440">
    <property type="entry name" value="TetR_N"/>
    <property type="match status" value="1"/>
</dbReference>
<name>D0LAE4_GORB4</name>
<dbReference type="InterPro" id="IPR050109">
    <property type="entry name" value="HTH-type_TetR-like_transc_reg"/>
</dbReference>
<dbReference type="EMBL" id="CP001802">
    <property type="protein sequence ID" value="ACY21257.1"/>
    <property type="molecule type" value="Genomic_DNA"/>
</dbReference>
<dbReference type="GO" id="GO:0000976">
    <property type="term" value="F:transcription cis-regulatory region binding"/>
    <property type="evidence" value="ECO:0007669"/>
    <property type="project" value="TreeGrafter"/>
</dbReference>
<dbReference type="AlphaFoldDB" id="D0LAE4"/>
<evidence type="ECO:0000256" key="3">
    <source>
        <dbReference type="ARBA" id="ARBA00023163"/>
    </source>
</evidence>
<accession>D0LAE4</accession>
<dbReference type="PANTHER" id="PTHR30055:SF234">
    <property type="entry name" value="HTH-TYPE TRANSCRIPTIONAL REGULATOR BETI"/>
    <property type="match status" value="1"/>
</dbReference>
<proteinExistence type="predicted"/>
<dbReference type="PROSITE" id="PS50977">
    <property type="entry name" value="HTH_TETR_2"/>
    <property type="match status" value="1"/>
</dbReference>
<evidence type="ECO:0000256" key="1">
    <source>
        <dbReference type="ARBA" id="ARBA00023015"/>
    </source>
</evidence>
<keyword evidence="1" id="KW-0805">Transcription regulation</keyword>
<gene>
    <name evidence="6" type="ordered locus">Gbro_2004</name>
</gene>
<dbReference type="STRING" id="526226.Gbro_2004"/>
<dbReference type="Proteomes" id="UP000001219">
    <property type="component" value="Chromosome"/>
</dbReference>
<dbReference type="eggNOG" id="COG3226">
    <property type="taxonomic scope" value="Bacteria"/>
</dbReference>
<evidence type="ECO:0000313" key="6">
    <source>
        <dbReference type="EMBL" id="ACY21257.1"/>
    </source>
</evidence>
<reference evidence="7" key="1">
    <citation type="submission" date="2009-10" db="EMBL/GenBank/DDBJ databases">
        <title>The complete chromosome of Gordonia bronchialis DSM 43247.</title>
        <authorList>
            <consortium name="US DOE Joint Genome Institute (JGI-PGF)"/>
            <person name="Lucas S."/>
            <person name="Copeland A."/>
            <person name="Lapidus A."/>
            <person name="Glavina del Rio T."/>
            <person name="Dalin E."/>
            <person name="Tice H."/>
            <person name="Bruce D."/>
            <person name="Goodwin L."/>
            <person name="Pitluck S."/>
            <person name="Kyrpides N."/>
            <person name="Mavromatis K."/>
            <person name="Ivanova N."/>
            <person name="Ovchinnikova G."/>
            <person name="Saunders E."/>
            <person name="Brettin T."/>
            <person name="Detter J.C."/>
            <person name="Han C."/>
            <person name="Larimer F."/>
            <person name="Land M."/>
            <person name="Hauser L."/>
            <person name="Markowitz V."/>
            <person name="Cheng J.-F."/>
            <person name="Hugenholtz P."/>
            <person name="Woyke T."/>
            <person name="Wu D."/>
            <person name="Jando M."/>
            <person name="Schneider S."/>
            <person name="Goeker M."/>
            <person name="Klenk H.-P."/>
            <person name="Eisen J.A."/>
        </authorList>
    </citation>
    <scope>NUCLEOTIDE SEQUENCE [LARGE SCALE GENOMIC DNA]</scope>
    <source>
        <strain evidence="7">ATCC 25592 / DSM 43247 / BCRC 13721 / JCM 3198 / KCTC 3076 / NBRC 16047 / NCTC 10667</strain>
    </source>
</reference>
<dbReference type="GO" id="GO:0003700">
    <property type="term" value="F:DNA-binding transcription factor activity"/>
    <property type="evidence" value="ECO:0007669"/>
    <property type="project" value="TreeGrafter"/>
</dbReference>
<feature type="DNA-binding region" description="H-T-H motif" evidence="4">
    <location>
        <begin position="29"/>
        <end position="48"/>
    </location>
</feature>
<evidence type="ECO:0000313" key="7">
    <source>
        <dbReference type="Proteomes" id="UP000001219"/>
    </source>
</evidence>
<dbReference type="HOGENOM" id="CLU_069356_15_1_11"/>
<dbReference type="InterPro" id="IPR001647">
    <property type="entry name" value="HTH_TetR"/>
</dbReference>
<dbReference type="RefSeq" id="WP_012833815.1">
    <property type="nucleotide sequence ID" value="NC_013441.1"/>
</dbReference>
<keyword evidence="7" id="KW-1185">Reference proteome</keyword>
<sequence>MRIPVEKRRELLLDSAFHVIARGGVDGATTRAICANAGVTLSTFHYVFESREALLAALVQRGVTVELEAVTEALAEGASVGTRGRTGVEQMLYGALSAYIDGVVADPDREQAMIALNQYARQTDGLREFGAQMYHAYYDAIADGLDAAAALAGMSWTTPVRDLAPLVVAATDGITLSYLNIRDVAVCRTIARATTTLLLTHVTDAIDAGGTHGHQS</sequence>
<protein>
    <submittedName>
        <fullName evidence="6">Regulatory protein TetR</fullName>
    </submittedName>
</protein>
<dbReference type="InterPro" id="IPR009057">
    <property type="entry name" value="Homeodomain-like_sf"/>
</dbReference>
<evidence type="ECO:0000256" key="2">
    <source>
        <dbReference type="ARBA" id="ARBA00023125"/>
    </source>
</evidence>
<dbReference type="Gene3D" id="1.10.357.10">
    <property type="entry name" value="Tetracycline Repressor, domain 2"/>
    <property type="match status" value="1"/>
</dbReference>